<evidence type="ECO:0000256" key="1">
    <source>
        <dbReference type="ARBA" id="ARBA00000085"/>
    </source>
</evidence>
<feature type="domain" description="Signal transduction histidine kinase subgroup 3 dimerisation and phosphoacceptor" evidence="10">
    <location>
        <begin position="460"/>
        <end position="528"/>
    </location>
</feature>
<dbReference type="InterPro" id="IPR011712">
    <property type="entry name" value="Sig_transdc_His_kin_sub3_dim/P"/>
</dbReference>
<sequence>MSQSAARFLVAAVVAVTVAAEVAAVAFAVGVVPVDQPALYAVTALVQVAAGAVIVWNFPRHPIGWLLVAIAMTQAPFDAALSYGRHGYAEGWPGARYAEIVSLSSWPAGSLAIILLFLMFPDGRFLSPRWWWVVAAWAVGATLLIPGWILNPRLGDDLSAGVNPLAIDASWVEPVFAVGMTFIGTSLVASVLALVMRFRRSHGVERQQLKWVLLAAAILAVALPATAALWSVWPPIRYAPALALTFLPLAVCVAIVRHHLYDIDLVISRTVAYGAITGVLGAAYAGIVLAAGAFVASPVAAAAAAAVVATAFWPLRTWIQDRVDRRFRRARYESRRVMADFADLLRRGEADADGIEEALRTAVGDGDLALGFRLEGTTYDVSGRPRELTPAPGRRVASVDTGHHVVTLVCHRGTDDRLVADVLDAGRLALEIAALQMELRRRLEELDSSRARIVAVADEERRRLARDLHDGAQQRLVSIGLDLRHAQHTLNGSAPPEVDRTLDAAVAELGNAIDDLRELASGLRPASLDQGLASALRELATRSPVPVVVRGAPERFATEVEVAAYFIAAEGLTNAVKHASANSVVLTFVREQGQLVLTVADDGTGGADARRGSGLLGLIDRARAHGGSLTIDSTPSVGTRLLARLPCE</sequence>
<keyword evidence="5" id="KW-0547">Nucleotide-binding</keyword>
<keyword evidence="3" id="KW-0597">Phosphoprotein</keyword>
<feature type="domain" description="Histidine kinase/HSP90-like ATPase" evidence="9">
    <location>
        <begin position="563"/>
        <end position="646"/>
    </location>
</feature>
<keyword evidence="8" id="KW-1133">Transmembrane helix</keyword>
<accession>A0A2P2C7K8</accession>
<proteinExistence type="predicted"/>
<dbReference type="EMBL" id="CZKA01000043">
    <property type="protein sequence ID" value="CUR57985.1"/>
    <property type="molecule type" value="Genomic_DNA"/>
</dbReference>
<dbReference type="Gene3D" id="3.30.565.10">
    <property type="entry name" value="Histidine kinase-like ATPase, C-terminal domain"/>
    <property type="match status" value="1"/>
</dbReference>
<dbReference type="PANTHER" id="PTHR24421:SF10">
    <property type="entry name" value="NITRATE_NITRITE SENSOR PROTEIN NARQ"/>
    <property type="match status" value="1"/>
</dbReference>
<feature type="transmembrane region" description="Helical" evidence="8">
    <location>
        <begin position="211"/>
        <end position="233"/>
    </location>
</feature>
<keyword evidence="8" id="KW-0812">Transmembrane</keyword>
<evidence type="ECO:0000259" key="9">
    <source>
        <dbReference type="Pfam" id="PF02518"/>
    </source>
</evidence>
<dbReference type="Pfam" id="PF07730">
    <property type="entry name" value="HisKA_3"/>
    <property type="match status" value="1"/>
</dbReference>
<feature type="transmembrane region" description="Helical" evidence="8">
    <location>
        <begin position="38"/>
        <end position="56"/>
    </location>
</feature>
<dbReference type="GO" id="GO:0000155">
    <property type="term" value="F:phosphorelay sensor kinase activity"/>
    <property type="evidence" value="ECO:0007669"/>
    <property type="project" value="InterPro"/>
</dbReference>
<dbReference type="InterPro" id="IPR003594">
    <property type="entry name" value="HATPase_dom"/>
</dbReference>
<feature type="transmembrane region" description="Helical" evidence="8">
    <location>
        <begin position="130"/>
        <end position="149"/>
    </location>
</feature>
<dbReference type="GO" id="GO:0005524">
    <property type="term" value="F:ATP binding"/>
    <property type="evidence" value="ECO:0007669"/>
    <property type="project" value="UniProtKB-KW"/>
</dbReference>
<evidence type="ECO:0000256" key="8">
    <source>
        <dbReference type="SAM" id="Phobius"/>
    </source>
</evidence>
<feature type="transmembrane region" description="Helical" evidence="8">
    <location>
        <begin position="272"/>
        <end position="294"/>
    </location>
</feature>
<dbReference type="PANTHER" id="PTHR24421">
    <property type="entry name" value="NITRATE/NITRITE SENSOR PROTEIN NARX-RELATED"/>
    <property type="match status" value="1"/>
</dbReference>
<evidence type="ECO:0000256" key="6">
    <source>
        <dbReference type="ARBA" id="ARBA00022777"/>
    </source>
</evidence>
<feature type="transmembrane region" description="Helical" evidence="8">
    <location>
        <begin position="175"/>
        <end position="199"/>
    </location>
</feature>
<evidence type="ECO:0000256" key="7">
    <source>
        <dbReference type="ARBA" id="ARBA00022840"/>
    </source>
</evidence>
<dbReference type="EC" id="2.7.13.3" evidence="2"/>
<feature type="transmembrane region" description="Helical" evidence="8">
    <location>
        <begin position="95"/>
        <end position="118"/>
    </location>
</feature>
<dbReference type="InterPro" id="IPR050482">
    <property type="entry name" value="Sensor_HK_TwoCompSys"/>
</dbReference>
<keyword evidence="7" id="KW-0067">ATP-binding</keyword>
<name>A0A2P2C7K8_9ZZZZ</name>
<dbReference type="CDD" id="cd16917">
    <property type="entry name" value="HATPase_UhpB-NarQ-NarX-like"/>
    <property type="match status" value="1"/>
</dbReference>
<feature type="transmembrane region" description="Helical" evidence="8">
    <location>
        <begin position="239"/>
        <end position="260"/>
    </location>
</feature>
<dbReference type="GO" id="GO:0016020">
    <property type="term" value="C:membrane"/>
    <property type="evidence" value="ECO:0007669"/>
    <property type="project" value="InterPro"/>
</dbReference>
<evidence type="ECO:0000313" key="11">
    <source>
        <dbReference type="EMBL" id="CUR57985.1"/>
    </source>
</evidence>
<reference evidence="11" key="1">
    <citation type="submission" date="2015-08" db="EMBL/GenBank/DDBJ databases">
        <authorList>
            <person name="Babu N.S."/>
            <person name="Beckwith C.J."/>
            <person name="Beseler K.G."/>
            <person name="Brison A."/>
            <person name="Carone J.V."/>
            <person name="Caskin T.P."/>
            <person name="Diamond M."/>
            <person name="Durham M.E."/>
            <person name="Foxe J.M."/>
            <person name="Go M."/>
            <person name="Henderson B.A."/>
            <person name="Jones I.B."/>
            <person name="McGettigan J.A."/>
            <person name="Micheletti S.J."/>
            <person name="Nasrallah M.E."/>
            <person name="Ortiz D."/>
            <person name="Piller C.R."/>
            <person name="Privatt S.R."/>
            <person name="Schneider S.L."/>
            <person name="Sharp S."/>
            <person name="Smith T.C."/>
            <person name="Stanton J.D."/>
            <person name="Ullery H.E."/>
            <person name="Wilson R.J."/>
            <person name="Serrano M.G."/>
            <person name="Buck G."/>
            <person name="Lee V."/>
            <person name="Wang Y."/>
            <person name="Carvalho R."/>
            <person name="Voegtly L."/>
            <person name="Shi R."/>
            <person name="Duckworth R."/>
            <person name="Johnson A."/>
            <person name="Loviza R."/>
            <person name="Walstead R."/>
            <person name="Shah Z."/>
            <person name="Kiflezghi M."/>
            <person name="Wade K."/>
            <person name="Ball S.L."/>
            <person name="Bradley K.W."/>
            <person name="Asai D.J."/>
            <person name="Bowman C.A."/>
            <person name="Russell D.A."/>
            <person name="Pope W.H."/>
            <person name="Jacobs-Sera D."/>
            <person name="Hendrix R.W."/>
            <person name="Hatfull G.F."/>
        </authorList>
    </citation>
    <scope>NUCLEOTIDE SEQUENCE</scope>
</reference>
<evidence type="ECO:0000256" key="5">
    <source>
        <dbReference type="ARBA" id="ARBA00022741"/>
    </source>
</evidence>
<keyword evidence="8" id="KW-0472">Membrane</keyword>
<evidence type="ECO:0000256" key="4">
    <source>
        <dbReference type="ARBA" id="ARBA00022679"/>
    </source>
</evidence>
<feature type="transmembrane region" description="Helical" evidence="8">
    <location>
        <begin position="300"/>
        <end position="319"/>
    </location>
</feature>
<evidence type="ECO:0000256" key="3">
    <source>
        <dbReference type="ARBA" id="ARBA00022553"/>
    </source>
</evidence>
<dbReference type="InterPro" id="IPR036890">
    <property type="entry name" value="HATPase_C_sf"/>
</dbReference>
<protein>
    <recommendedName>
        <fullName evidence="2">histidine kinase</fullName>
        <ecNumber evidence="2">2.7.13.3</ecNumber>
    </recommendedName>
</protein>
<dbReference type="Gene3D" id="1.20.5.1930">
    <property type="match status" value="1"/>
</dbReference>
<dbReference type="AlphaFoldDB" id="A0A2P2C7K8"/>
<evidence type="ECO:0000259" key="10">
    <source>
        <dbReference type="Pfam" id="PF07730"/>
    </source>
</evidence>
<feature type="transmembrane region" description="Helical" evidence="8">
    <location>
        <begin position="63"/>
        <end position="83"/>
    </location>
</feature>
<comment type="catalytic activity">
    <reaction evidence="1">
        <text>ATP + protein L-histidine = ADP + protein N-phospho-L-histidine.</text>
        <dbReference type="EC" id="2.7.13.3"/>
    </reaction>
</comment>
<dbReference type="SUPFAM" id="SSF55874">
    <property type="entry name" value="ATPase domain of HSP90 chaperone/DNA topoisomerase II/histidine kinase"/>
    <property type="match status" value="1"/>
</dbReference>
<evidence type="ECO:0000256" key="2">
    <source>
        <dbReference type="ARBA" id="ARBA00012438"/>
    </source>
</evidence>
<dbReference type="GO" id="GO:0046983">
    <property type="term" value="F:protein dimerization activity"/>
    <property type="evidence" value="ECO:0007669"/>
    <property type="project" value="InterPro"/>
</dbReference>
<keyword evidence="6 11" id="KW-0418">Kinase</keyword>
<dbReference type="Pfam" id="PF02518">
    <property type="entry name" value="HATPase_c"/>
    <property type="match status" value="1"/>
</dbReference>
<gene>
    <name evidence="11" type="ORF">NOCA2480042</name>
</gene>
<organism evidence="11">
    <name type="scientific">metagenome</name>
    <dbReference type="NCBI Taxonomy" id="256318"/>
    <lineage>
        <taxon>unclassified sequences</taxon>
        <taxon>metagenomes</taxon>
    </lineage>
</organism>
<keyword evidence="4" id="KW-0808">Transferase</keyword>